<organism evidence="1 2">
    <name type="scientific">Orbilia blumenaviensis</name>
    <dbReference type="NCBI Taxonomy" id="1796055"/>
    <lineage>
        <taxon>Eukaryota</taxon>
        <taxon>Fungi</taxon>
        <taxon>Dikarya</taxon>
        <taxon>Ascomycota</taxon>
        <taxon>Pezizomycotina</taxon>
        <taxon>Orbiliomycetes</taxon>
        <taxon>Orbiliales</taxon>
        <taxon>Orbiliaceae</taxon>
        <taxon>Orbilia</taxon>
    </lineage>
</organism>
<evidence type="ECO:0000313" key="2">
    <source>
        <dbReference type="Proteomes" id="UP001373714"/>
    </source>
</evidence>
<name>A0AAV9U781_9PEZI</name>
<sequence>MRISRGPGAEQKSTIGDVLRAVASRERSACLRLVISAPRGIGGPFCLTVAIPLEAILSACRSSACLRLVRRYDSS</sequence>
<gene>
    <name evidence="1" type="ORF">TWF730_003787</name>
</gene>
<dbReference type="Proteomes" id="UP001373714">
    <property type="component" value="Unassembled WGS sequence"/>
</dbReference>
<evidence type="ECO:0000313" key="1">
    <source>
        <dbReference type="EMBL" id="KAK6334573.1"/>
    </source>
</evidence>
<dbReference type="EMBL" id="JAVHNS010000015">
    <property type="protein sequence ID" value="KAK6334573.1"/>
    <property type="molecule type" value="Genomic_DNA"/>
</dbReference>
<comment type="caution">
    <text evidence="1">The sequence shown here is derived from an EMBL/GenBank/DDBJ whole genome shotgun (WGS) entry which is preliminary data.</text>
</comment>
<protein>
    <submittedName>
        <fullName evidence="1">Uncharacterized protein</fullName>
    </submittedName>
</protein>
<reference evidence="1 2" key="1">
    <citation type="submission" date="2019-10" db="EMBL/GenBank/DDBJ databases">
        <authorList>
            <person name="Palmer J.M."/>
        </authorList>
    </citation>
    <scope>NUCLEOTIDE SEQUENCE [LARGE SCALE GENOMIC DNA]</scope>
    <source>
        <strain evidence="1 2">TWF730</strain>
    </source>
</reference>
<keyword evidence="2" id="KW-1185">Reference proteome</keyword>
<dbReference type="AlphaFoldDB" id="A0AAV9U781"/>
<proteinExistence type="predicted"/>
<accession>A0AAV9U781</accession>